<evidence type="ECO:0000313" key="4">
    <source>
        <dbReference type="Proteomes" id="UP000199664"/>
    </source>
</evidence>
<accession>A0A1H7ZP40</accession>
<reference evidence="4" key="1">
    <citation type="submission" date="2016-10" db="EMBL/GenBank/DDBJ databases">
        <authorList>
            <person name="Varghese N."/>
            <person name="Submissions S."/>
        </authorList>
    </citation>
    <scope>NUCLEOTIDE SEQUENCE [LARGE SCALE GENOMIC DNA]</scope>
    <source>
        <strain evidence="4">LMG 26383,CCUG 61248,R- 45681</strain>
    </source>
</reference>
<dbReference type="RefSeq" id="WP_208862391.1">
    <property type="nucleotide sequence ID" value="NZ_FOAN01000015.1"/>
</dbReference>
<dbReference type="Proteomes" id="UP000199664">
    <property type="component" value="Unassembled WGS sequence"/>
</dbReference>
<feature type="chain" id="PRO_5011542428" description="Pilus assembly protein CpaD" evidence="2">
    <location>
        <begin position="22"/>
        <end position="144"/>
    </location>
</feature>
<dbReference type="EMBL" id="FOAN01000015">
    <property type="protein sequence ID" value="SEM59197.1"/>
    <property type="molecule type" value="Genomic_DNA"/>
</dbReference>
<evidence type="ECO:0008006" key="5">
    <source>
        <dbReference type="Google" id="ProtNLM"/>
    </source>
</evidence>
<proteinExistence type="predicted"/>
<feature type="signal peptide" evidence="2">
    <location>
        <begin position="1"/>
        <end position="21"/>
    </location>
</feature>
<evidence type="ECO:0000256" key="1">
    <source>
        <dbReference type="SAM" id="MobiDB-lite"/>
    </source>
</evidence>
<dbReference type="PROSITE" id="PS51257">
    <property type="entry name" value="PROKAR_LIPOPROTEIN"/>
    <property type="match status" value="1"/>
</dbReference>
<protein>
    <recommendedName>
        <fullName evidence="5">Pilus assembly protein CpaD</fullName>
    </recommendedName>
</protein>
<keyword evidence="4" id="KW-1185">Reference proteome</keyword>
<organism evidence="3 4">
    <name type="scientific">Bosea lupini</name>
    <dbReference type="NCBI Taxonomy" id="1036779"/>
    <lineage>
        <taxon>Bacteria</taxon>
        <taxon>Pseudomonadati</taxon>
        <taxon>Pseudomonadota</taxon>
        <taxon>Alphaproteobacteria</taxon>
        <taxon>Hyphomicrobiales</taxon>
        <taxon>Boseaceae</taxon>
        <taxon>Bosea</taxon>
    </lineage>
</organism>
<evidence type="ECO:0000313" key="3">
    <source>
        <dbReference type="EMBL" id="SEM59197.1"/>
    </source>
</evidence>
<gene>
    <name evidence="3" type="ORF">SAMN04515666_11520</name>
</gene>
<keyword evidence="2" id="KW-0732">Signal</keyword>
<dbReference type="STRING" id="1036779.SAMN04515666_11520"/>
<name>A0A1H7ZP40_9HYPH</name>
<dbReference type="AlphaFoldDB" id="A0A1H7ZP40"/>
<evidence type="ECO:0000256" key="2">
    <source>
        <dbReference type="SAM" id="SignalP"/>
    </source>
</evidence>
<feature type="region of interest" description="Disordered" evidence="1">
    <location>
        <begin position="113"/>
        <end position="144"/>
    </location>
</feature>
<sequence>MTTVRAGRFLALALAALVAGCANPPPDVSANYQVLYLPAEAPGARPTAIVAPEACLQPDPTRYPFDMDPHLPPGCANAYNLERMVERKADLFQGRRPGPAAAAPVARAARRYLDGDENPLGGAFDRDGRRNTNRAPAQVRTEQK</sequence>